<dbReference type="Pfam" id="PF13189">
    <property type="entry name" value="Cytidylate_kin2"/>
    <property type="match status" value="1"/>
</dbReference>
<gene>
    <name evidence="1" type="ORF">E7102_06145</name>
</gene>
<dbReference type="AlphaFoldDB" id="A0A928BTX3"/>
<dbReference type="Gene3D" id="3.40.50.300">
    <property type="entry name" value="P-loop containing nucleotide triphosphate hydrolases"/>
    <property type="match status" value="1"/>
</dbReference>
<keyword evidence="1" id="KW-0808">Transferase</keyword>
<name>A0A928BTX3_XYLRU</name>
<dbReference type="GO" id="GO:0016301">
    <property type="term" value="F:kinase activity"/>
    <property type="evidence" value="ECO:0007669"/>
    <property type="project" value="UniProtKB-KW"/>
</dbReference>
<reference evidence="1" key="1">
    <citation type="submission" date="2019-04" db="EMBL/GenBank/DDBJ databases">
        <title>Evolution of Biomass-Degrading Anaerobic Consortia Revealed by Metagenomics.</title>
        <authorList>
            <person name="Peng X."/>
        </authorList>
    </citation>
    <scope>NUCLEOTIDE SEQUENCE</scope>
    <source>
        <strain evidence="1">SIG141</strain>
    </source>
</reference>
<accession>A0A928BTX3</accession>
<evidence type="ECO:0000313" key="1">
    <source>
        <dbReference type="EMBL" id="MBE6266032.1"/>
    </source>
</evidence>
<proteinExistence type="predicted"/>
<dbReference type="SUPFAM" id="SSF52540">
    <property type="entry name" value="P-loop containing nucleoside triphosphate hydrolases"/>
    <property type="match status" value="1"/>
</dbReference>
<comment type="caution">
    <text evidence="1">The sequence shown here is derived from an EMBL/GenBank/DDBJ whole genome shotgun (WGS) entry which is preliminary data.</text>
</comment>
<dbReference type="Proteomes" id="UP000763088">
    <property type="component" value="Unassembled WGS sequence"/>
</dbReference>
<evidence type="ECO:0000313" key="2">
    <source>
        <dbReference type="Proteomes" id="UP000763088"/>
    </source>
</evidence>
<dbReference type="EMBL" id="SUYD01000006">
    <property type="protein sequence ID" value="MBE6266032.1"/>
    <property type="molecule type" value="Genomic_DNA"/>
</dbReference>
<protein>
    <submittedName>
        <fullName evidence="1">Cytidylate kinase-like family protein</fullName>
    </submittedName>
</protein>
<keyword evidence="1" id="KW-0418">Kinase</keyword>
<sequence length="214" mass="24881">MDKEKKFVITINRELGSGGRTVGRKLAEKLGVPYYDKLLIQSLQEKYNLTVDEIEKKKGNKHPWLTYLKNAFVSINQNKDELWYYQMVNGEQGDMVTSEDMFKVEQQILKSVAEEQSCIIAGRSGFHIFANHPNHLSIMIQASMEYRIERVMKKQGLSREQAEKAIKHVDKMRENYVNKYTGKSRYDTRNYNLVINMDGKTEDEAVNLILSYIG</sequence>
<dbReference type="InterPro" id="IPR027417">
    <property type="entry name" value="P-loop_NTPase"/>
</dbReference>
<organism evidence="1 2">
    <name type="scientific">Xylanibacter ruminicola</name>
    <name type="common">Prevotella ruminicola</name>
    <dbReference type="NCBI Taxonomy" id="839"/>
    <lineage>
        <taxon>Bacteria</taxon>
        <taxon>Pseudomonadati</taxon>
        <taxon>Bacteroidota</taxon>
        <taxon>Bacteroidia</taxon>
        <taxon>Bacteroidales</taxon>
        <taxon>Prevotellaceae</taxon>
        <taxon>Xylanibacter</taxon>
    </lineage>
</organism>